<comment type="subcellular location">
    <subcellularLocation>
        <location evidence="1">Nucleus</location>
    </subcellularLocation>
</comment>
<accession>A0AAN7TUU4</accession>
<comment type="similarity">
    <text evidence="2 4">Belongs to the MAK16 family.</text>
</comment>
<sequence length="308" mass="36347">MQSDDIIWSVISKNFCSFKTTFNKTKFCRNEYNVTGVCNKVSCPLANSRYATVREEEGVCYLYMKTVERAHTPNRLWEKIKLDPNFMKAIEQIDSHLEFWPGHMGHRVKQRFIRITQYLIRMRKMRKQIKRELVPIKKKAERRDATRENKALVAAHLTTNIKKELIERLNKGIYADMHYFPEEIINSVLEKEGEADEFSEEEIDEEGEGEEEMEEEFEDDMDDIEDAGGAFEYVEGDDDEDDIDDEYENEPYQDDDDEDDDEDDDDEEEVKPQIPKKRGPTFKATKKATPKRAHMQVEIEEEIENQTN</sequence>
<reference evidence="7 8" key="1">
    <citation type="submission" date="2023-11" db="EMBL/GenBank/DDBJ databases">
        <title>Dfirmibasis_genome.</title>
        <authorList>
            <person name="Edelbroek B."/>
            <person name="Kjellin J."/>
            <person name="Jerlstrom-Hultqvist J."/>
            <person name="Soderbom F."/>
        </authorList>
    </citation>
    <scope>NUCLEOTIDE SEQUENCE [LARGE SCALE GENOMIC DNA]</scope>
    <source>
        <strain evidence="7 8">TNS-C-14</strain>
    </source>
</reference>
<dbReference type="PANTHER" id="PTHR23405:SF4">
    <property type="entry name" value="PROTEIN MAK16 HOMOLOG"/>
    <property type="match status" value="1"/>
</dbReference>
<feature type="region of interest" description="Disordered" evidence="5">
    <location>
        <begin position="192"/>
        <end position="308"/>
    </location>
</feature>
<dbReference type="GO" id="GO:0000460">
    <property type="term" value="P:maturation of 5.8S rRNA"/>
    <property type="evidence" value="ECO:0007669"/>
    <property type="project" value="TreeGrafter"/>
</dbReference>
<evidence type="ECO:0000259" key="6">
    <source>
        <dbReference type="Pfam" id="PF01778"/>
    </source>
</evidence>
<dbReference type="EMBL" id="JAVFKY010000005">
    <property type="protein sequence ID" value="KAK5575923.1"/>
    <property type="molecule type" value="Genomic_DNA"/>
</dbReference>
<dbReference type="AlphaFoldDB" id="A0AAN7TUU4"/>
<dbReference type="GO" id="GO:0005730">
    <property type="term" value="C:nucleolus"/>
    <property type="evidence" value="ECO:0007669"/>
    <property type="project" value="UniProtKB-UniRule"/>
</dbReference>
<evidence type="ECO:0000256" key="1">
    <source>
        <dbReference type="ARBA" id="ARBA00004123"/>
    </source>
</evidence>
<feature type="compositionally biased region" description="Acidic residues" evidence="5">
    <location>
        <begin position="298"/>
        <end position="308"/>
    </location>
</feature>
<dbReference type="GO" id="GO:0030687">
    <property type="term" value="C:preribosome, large subunit precursor"/>
    <property type="evidence" value="ECO:0007669"/>
    <property type="project" value="TreeGrafter"/>
</dbReference>
<dbReference type="InterPro" id="IPR006958">
    <property type="entry name" value="Mak16"/>
</dbReference>
<feature type="compositionally biased region" description="Acidic residues" evidence="5">
    <location>
        <begin position="234"/>
        <end position="269"/>
    </location>
</feature>
<keyword evidence="8" id="KW-1185">Reference proteome</keyword>
<dbReference type="FunFam" id="3.30.390.110:FF:000001">
    <property type="entry name" value="Protein MAK16 homolog"/>
    <property type="match status" value="1"/>
</dbReference>
<feature type="compositionally biased region" description="Basic residues" evidence="5">
    <location>
        <begin position="274"/>
        <end position="294"/>
    </location>
</feature>
<dbReference type="Pfam" id="PF01778">
    <property type="entry name" value="Ribosomal_L28e"/>
    <property type="match status" value="1"/>
</dbReference>
<evidence type="ECO:0000256" key="4">
    <source>
        <dbReference type="PIRNR" id="PIRNR003352"/>
    </source>
</evidence>
<protein>
    <recommendedName>
        <fullName evidence="4">Protein MAK16 homolog</fullName>
    </recommendedName>
</protein>
<dbReference type="PIRSF" id="PIRSF003352">
    <property type="entry name" value="MAK16"/>
    <property type="match status" value="1"/>
</dbReference>
<evidence type="ECO:0000256" key="2">
    <source>
        <dbReference type="ARBA" id="ARBA00005514"/>
    </source>
</evidence>
<proteinExistence type="inferred from homology"/>
<name>A0AAN7TUU4_9MYCE</name>
<dbReference type="GO" id="GO:0000470">
    <property type="term" value="P:maturation of LSU-rRNA"/>
    <property type="evidence" value="ECO:0007669"/>
    <property type="project" value="TreeGrafter"/>
</dbReference>
<dbReference type="Pfam" id="PF04874">
    <property type="entry name" value="Mak16"/>
    <property type="match status" value="1"/>
</dbReference>
<comment type="caution">
    <text evidence="7">The sequence shown here is derived from an EMBL/GenBank/DDBJ whole genome shotgun (WGS) entry which is preliminary data.</text>
</comment>
<keyword evidence="3 4" id="KW-0539">Nucleus</keyword>
<feature type="compositionally biased region" description="Acidic residues" evidence="5">
    <location>
        <begin position="193"/>
        <end position="226"/>
    </location>
</feature>
<dbReference type="Proteomes" id="UP001344447">
    <property type="component" value="Unassembled WGS sequence"/>
</dbReference>
<dbReference type="InterPro" id="IPR029004">
    <property type="entry name" value="Ribosomal_eL28/Mak16"/>
</dbReference>
<dbReference type="PANTHER" id="PTHR23405">
    <property type="entry name" value="MAINTENANCE OF KILLER 16 MAK16 PROTEIN-RELATED"/>
    <property type="match status" value="1"/>
</dbReference>
<gene>
    <name evidence="7" type="ORF">RB653_007058</name>
</gene>
<evidence type="ECO:0000256" key="5">
    <source>
        <dbReference type="SAM" id="MobiDB-lite"/>
    </source>
</evidence>
<evidence type="ECO:0000256" key="3">
    <source>
        <dbReference type="ARBA" id="ARBA00023242"/>
    </source>
</evidence>
<organism evidence="7 8">
    <name type="scientific">Dictyostelium firmibasis</name>
    <dbReference type="NCBI Taxonomy" id="79012"/>
    <lineage>
        <taxon>Eukaryota</taxon>
        <taxon>Amoebozoa</taxon>
        <taxon>Evosea</taxon>
        <taxon>Eumycetozoa</taxon>
        <taxon>Dictyostelia</taxon>
        <taxon>Dictyosteliales</taxon>
        <taxon>Dictyosteliaceae</taxon>
        <taxon>Dictyostelium</taxon>
    </lineage>
</organism>
<dbReference type="Gene3D" id="3.30.390.110">
    <property type="match status" value="1"/>
</dbReference>
<feature type="domain" description="Ribosomal eL28/Mak16" evidence="6">
    <location>
        <begin position="6"/>
        <end position="118"/>
    </location>
</feature>
<evidence type="ECO:0000313" key="8">
    <source>
        <dbReference type="Proteomes" id="UP001344447"/>
    </source>
</evidence>
<evidence type="ECO:0000313" key="7">
    <source>
        <dbReference type="EMBL" id="KAK5575923.1"/>
    </source>
</evidence>